<dbReference type="GeneID" id="19114470"/>
<reference evidence="1 2" key="1">
    <citation type="journal article" date="2012" name="PLoS Pathog.">
        <title>Diverse lifestyles and strategies of plant pathogenesis encoded in the genomes of eighteen Dothideomycetes fungi.</title>
        <authorList>
            <person name="Ohm R.A."/>
            <person name="Feau N."/>
            <person name="Henrissat B."/>
            <person name="Schoch C.L."/>
            <person name="Horwitz B.A."/>
            <person name="Barry K.W."/>
            <person name="Condon B.J."/>
            <person name="Copeland A.C."/>
            <person name="Dhillon B."/>
            <person name="Glaser F."/>
            <person name="Hesse C.N."/>
            <person name="Kosti I."/>
            <person name="LaButti K."/>
            <person name="Lindquist E.A."/>
            <person name="Lucas S."/>
            <person name="Salamov A.A."/>
            <person name="Bradshaw R.E."/>
            <person name="Ciuffetti L."/>
            <person name="Hamelin R.C."/>
            <person name="Kema G.H.J."/>
            <person name="Lawrence C."/>
            <person name="Scott J.A."/>
            <person name="Spatafora J.W."/>
            <person name="Turgeon B.G."/>
            <person name="de Wit P.J.G.M."/>
            <person name="Zhong S."/>
            <person name="Goodwin S.B."/>
            <person name="Grigoriev I.V."/>
        </authorList>
    </citation>
    <scope>NUCLEOTIDE SEQUENCE [LARGE SCALE GENOMIC DNA]</scope>
    <source>
        <strain evidence="1 2">UAMH 10762</strain>
    </source>
</reference>
<evidence type="ECO:0000313" key="2">
    <source>
        <dbReference type="Proteomes" id="UP000011761"/>
    </source>
</evidence>
<dbReference type="RefSeq" id="XP_007675818.1">
    <property type="nucleotide sequence ID" value="XM_007677628.1"/>
</dbReference>
<dbReference type="EMBL" id="KB445554">
    <property type="protein sequence ID" value="EMC97437.1"/>
    <property type="molecule type" value="Genomic_DNA"/>
</dbReference>
<name>M2LSI3_BAUPA</name>
<sequence length="100" mass="11121">MLAKQPVWENDFYCTNALSRERYYDPRDEVTRPRNSVSHVNGLCSMGSLCAAQPTLDLSSKLLTMQQSAPGTKALKTSLDEGGILCAVRMFTWFFGILGI</sequence>
<proteinExistence type="predicted"/>
<organism evidence="1 2">
    <name type="scientific">Baudoinia panamericana (strain UAMH 10762)</name>
    <name type="common">Angels' share fungus</name>
    <name type="synonym">Baudoinia compniacensis (strain UAMH 10762)</name>
    <dbReference type="NCBI Taxonomy" id="717646"/>
    <lineage>
        <taxon>Eukaryota</taxon>
        <taxon>Fungi</taxon>
        <taxon>Dikarya</taxon>
        <taxon>Ascomycota</taxon>
        <taxon>Pezizomycotina</taxon>
        <taxon>Dothideomycetes</taxon>
        <taxon>Dothideomycetidae</taxon>
        <taxon>Mycosphaerellales</taxon>
        <taxon>Teratosphaeriaceae</taxon>
        <taxon>Baudoinia</taxon>
    </lineage>
</organism>
<gene>
    <name evidence="1" type="ORF">BAUCODRAFT_452437</name>
</gene>
<dbReference type="KEGG" id="bcom:BAUCODRAFT_452437"/>
<dbReference type="Proteomes" id="UP000011761">
    <property type="component" value="Unassembled WGS sequence"/>
</dbReference>
<dbReference type="HOGENOM" id="CLU_2305553_0_0_1"/>
<keyword evidence="2" id="KW-1185">Reference proteome</keyword>
<evidence type="ECO:0000313" key="1">
    <source>
        <dbReference type="EMBL" id="EMC97437.1"/>
    </source>
</evidence>
<dbReference type="AlphaFoldDB" id="M2LSI3"/>
<protein>
    <submittedName>
        <fullName evidence="1">Uncharacterized protein</fullName>
    </submittedName>
</protein>
<accession>M2LSI3</accession>